<evidence type="ECO:0000256" key="2">
    <source>
        <dbReference type="ARBA" id="ARBA00022448"/>
    </source>
</evidence>
<keyword evidence="9" id="KW-1185">Reference proteome</keyword>
<protein>
    <recommendedName>
        <fullName evidence="10">Ferredoxin</fullName>
    </recommendedName>
</protein>
<dbReference type="GO" id="GO:0046872">
    <property type="term" value="F:metal ion binding"/>
    <property type="evidence" value="ECO:0007669"/>
    <property type="project" value="UniProtKB-KW"/>
</dbReference>
<keyword evidence="5" id="KW-0408">Iron</keyword>
<evidence type="ECO:0000256" key="3">
    <source>
        <dbReference type="ARBA" id="ARBA00022723"/>
    </source>
</evidence>
<sequence>MSEIKVDYDLCEANGLCEAMAPQVFELDDDDNLQLKTTTTTDENRGDVDRAVAACPRAAISLEG</sequence>
<dbReference type="STRING" id="1300347.I601_3499"/>
<proteinExistence type="predicted"/>
<dbReference type="EMBL" id="CP015079">
    <property type="protein sequence ID" value="ANH39905.1"/>
    <property type="molecule type" value="Genomic_DNA"/>
</dbReference>
<dbReference type="KEGG" id="ndk:I601_3499"/>
<dbReference type="OrthoDB" id="3215002at2"/>
<dbReference type="RefSeq" id="WP_068112500.1">
    <property type="nucleotide sequence ID" value="NZ_CP015079.1"/>
</dbReference>
<evidence type="ECO:0000256" key="5">
    <source>
        <dbReference type="ARBA" id="ARBA00023004"/>
    </source>
</evidence>
<evidence type="ECO:0000256" key="6">
    <source>
        <dbReference type="ARBA" id="ARBA00023014"/>
    </source>
</evidence>
<dbReference type="PANTHER" id="PTHR36923">
    <property type="entry name" value="FERREDOXIN"/>
    <property type="match status" value="1"/>
</dbReference>
<dbReference type="GO" id="GO:0051538">
    <property type="term" value="F:3 iron, 4 sulfur cluster binding"/>
    <property type="evidence" value="ECO:0007669"/>
    <property type="project" value="UniProtKB-KW"/>
</dbReference>
<keyword evidence="2" id="KW-0813">Transport</keyword>
<dbReference type="Proteomes" id="UP000077868">
    <property type="component" value="Chromosome"/>
</dbReference>
<evidence type="ECO:0000256" key="1">
    <source>
        <dbReference type="ARBA" id="ARBA00001927"/>
    </source>
</evidence>
<name>A0A1A9GR32_9ACTN</name>
<dbReference type="Gene3D" id="3.30.70.20">
    <property type="match status" value="1"/>
</dbReference>
<accession>A0A1A9GR32</accession>
<evidence type="ECO:0000256" key="7">
    <source>
        <dbReference type="ARBA" id="ARBA00023291"/>
    </source>
</evidence>
<dbReference type="AlphaFoldDB" id="A0A1A9GR32"/>
<evidence type="ECO:0000313" key="8">
    <source>
        <dbReference type="EMBL" id="ANH39905.1"/>
    </source>
</evidence>
<comment type="cofactor">
    <cofactor evidence="1">
        <name>[3Fe-4S] cluster</name>
        <dbReference type="ChEBI" id="CHEBI:21137"/>
    </cofactor>
</comment>
<keyword evidence="4" id="KW-0249">Electron transport</keyword>
<keyword evidence="6" id="KW-0411">Iron-sulfur</keyword>
<keyword evidence="3" id="KW-0479">Metal-binding</keyword>
<evidence type="ECO:0008006" key="10">
    <source>
        <dbReference type="Google" id="ProtNLM"/>
    </source>
</evidence>
<dbReference type="SUPFAM" id="SSF54862">
    <property type="entry name" value="4Fe-4S ferredoxins"/>
    <property type="match status" value="1"/>
</dbReference>
<evidence type="ECO:0000256" key="4">
    <source>
        <dbReference type="ARBA" id="ARBA00022982"/>
    </source>
</evidence>
<dbReference type="Pfam" id="PF13459">
    <property type="entry name" value="Fer4_15"/>
    <property type="match status" value="1"/>
</dbReference>
<organism evidence="8 9">
    <name type="scientific">Nocardioides dokdonensis FR1436</name>
    <dbReference type="NCBI Taxonomy" id="1300347"/>
    <lineage>
        <taxon>Bacteria</taxon>
        <taxon>Bacillati</taxon>
        <taxon>Actinomycetota</taxon>
        <taxon>Actinomycetes</taxon>
        <taxon>Propionibacteriales</taxon>
        <taxon>Nocardioidaceae</taxon>
        <taxon>Nocardioides</taxon>
    </lineage>
</organism>
<dbReference type="PANTHER" id="PTHR36923:SF3">
    <property type="entry name" value="FERREDOXIN"/>
    <property type="match status" value="1"/>
</dbReference>
<dbReference type="InterPro" id="IPR051269">
    <property type="entry name" value="Fe-S_cluster_ET"/>
</dbReference>
<gene>
    <name evidence="8" type="ORF">I601_3499</name>
</gene>
<reference evidence="8 9" key="1">
    <citation type="submission" date="2016-03" db="EMBL/GenBank/DDBJ databases">
        <title>Complete genome sequence of a soil Actinobacterium, Nocardioides dokdonensis FR1436.</title>
        <authorList>
            <person name="Kwon S.-K."/>
            <person name="Kim K."/>
            <person name="Kim J.F."/>
        </authorList>
    </citation>
    <scope>NUCLEOTIDE SEQUENCE [LARGE SCALE GENOMIC DNA]</scope>
    <source>
        <strain evidence="8 9">FR1436</strain>
    </source>
</reference>
<evidence type="ECO:0000313" key="9">
    <source>
        <dbReference type="Proteomes" id="UP000077868"/>
    </source>
</evidence>
<keyword evidence="7" id="KW-0003">3Fe-4S</keyword>
<dbReference type="PATRIC" id="fig|1300347.3.peg.3509"/>